<feature type="transmembrane region" description="Helical" evidence="5">
    <location>
        <begin position="62"/>
        <end position="82"/>
    </location>
</feature>
<dbReference type="InterPro" id="IPR011701">
    <property type="entry name" value="MFS"/>
</dbReference>
<dbReference type="InterPro" id="IPR020846">
    <property type="entry name" value="MFS_dom"/>
</dbReference>
<keyword evidence="4 5" id="KW-0472">Membrane</keyword>
<evidence type="ECO:0000256" key="2">
    <source>
        <dbReference type="ARBA" id="ARBA00022692"/>
    </source>
</evidence>
<accession>A0A402DSC3</accession>
<feature type="transmembrane region" description="Helical" evidence="5">
    <location>
        <begin position="451"/>
        <end position="474"/>
    </location>
</feature>
<keyword evidence="8" id="KW-1185">Reference proteome</keyword>
<protein>
    <submittedName>
        <fullName evidence="7">MFS transporter</fullName>
    </submittedName>
</protein>
<evidence type="ECO:0000256" key="5">
    <source>
        <dbReference type="SAM" id="Phobius"/>
    </source>
</evidence>
<feature type="transmembrane region" description="Helical" evidence="5">
    <location>
        <begin position="112"/>
        <end position="136"/>
    </location>
</feature>
<name>A0A402DSC3_9CELL</name>
<dbReference type="Proteomes" id="UP000289954">
    <property type="component" value="Unassembled WGS sequence"/>
</dbReference>
<feature type="transmembrane region" description="Helical" evidence="5">
    <location>
        <begin position="400"/>
        <end position="417"/>
    </location>
</feature>
<feature type="transmembrane region" description="Helical" evidence="5">
    <location>
        <begin position="89"/>
        <end position="106"/>
    </location>
</feature>
<dbReference type="AlphaFoldDB" id="A0A402DSC3"/>
<feature type="transmembrane region" description="Helical" evidence="5">
    <location>
        <begin position="240"/>
        <end position="258"/>
    </location>
</feature>
<dbReference type="Pfam" id="PF07690">
    <property type="entry name" value="MFS_1"/>
    <property type="match status" value="1"/>
</dbReference>
<feature type="transmembrane region" description="Helical" evidence="5">
    <location>
        <begin position="270"/>
        <end position="296"/>
    </location>
</feature>
<feature type="transmembrane region" description="Helical" evidence="5">
    <location>
        <begin position="423"/>
        <end position="439"/>
    </location>
</feature>
<sequence>MPHPATTARPDPPTAPADRHARLALLCCLGAGFATLLDHAVLNLAVPSLTAALDADTGQVQWLLASYSLTFALGLVPGGRLGDAFGRRGLFVTGLLVFVVGALASAGAPDVWWVVAGRVVQGFGAGLTSAQVLGIVQDRFTGPRRVRALAAYTSAGAAAALVGPLAAGATLALLPEAWAWRVVLLLHVPFALATLTLALRVLPGADGPRRRPDLDLPGTVLLAAVTVLVTLPVVDPGLPPAATVGIGAAVLLLGAALVRWEVRYTARGRLALFAPALVRQAGFVTGNVVALLWFGALVGHGTVLTLHLLQGAGMSGLAVAVVLVPAALSRIAGSTLAARVFARRGPRTVTVALLVQALAVAALAVAGSLADGARLLVAVAVVEAVLGVASGLVEPPLRAVTLGFAPAGLHGVAASFLQLTQRLSATFCVAVATGLLFWGSGAGTVTTARSFVVALAFCATLLALAAAVSAARWLHAPPAPAVVPDVVEQREALAVVDGP</sequence>
<dbReference type="Gene3D" id="1.20.1720.10">
    <property type="entry name" value="Multidrug resistance protein D"/>
    <property type="match status" value="1"/>
</dbReference>
<feature type="domain" description="Major facilitator superfamily (MFS) profile" evidence="6">
    <location>
        <begin position="24"/>
        <end position="473"/>
    </location>
</feature>
<feature type="transmembrane region" description="Helical" evidence="5">
    <location>
        <begin position="375"/>
        <end position="393"/>
    </location>
</feature>
<evidence type="ECO:0000256" key="1">
    <source>
        <dbReference type="ARBA" id="ARBA00004651"/>
    </source>
</evidence>
<organism evidence="7 8">
    <name type="scientific">Cellulomonas biazotea</name>
    <dbReference type="NCBI Taxonomy" id="1709"/>
    <lineage>
        <taxon>Bacteria</taxon>
        <taxon>Bacillati</taxon>
        <taxon>Actinomycetota</taxon>
        <taxon>Actinomycetes</taxon>
        <taxon>Micrococcales</taxon>
        <taxon>Cellulomonadaceae</taxon>
        <taxon>Cellulomonas</taxon>
    </lineage>
</organism>
<evidence type="ECO:0000256" key="4">
    <source>
        <dbReference type="ARBA" id="ARBA00023136"/>
    </source>
</evidence>
<dbReference type="PANTHER" id="PTHR42718">
    <property type="entry name" value="MAJOR FACILITATOR SUPERFAMILY MULTIDRUG TRANSPORTER MFSC"/>
    <property type="match status" value="1"/>
</dbReference>
<comment type="subcellular location">
    <subcellularLocation>
        <location evidence="1">Cell membrane</location>
        <topology evidence="1">Multi-pass membrane protein</topology>
    </subcellularLocation>
</comment>
<reference evidence="7 8" key="1">
    <citation type="submission" date="2019-01" db="EMBL/GenBank/DDBJ databases">
        <title>Draft genome sequence of Cellulomonas takizawaensis strain TKZ-21.</title>
        <authorList>
            <person name="Yamamura H."/>
            <person name="Hayashi T."/>
            <person name="Hamada M."/>
            <person name="Serisawa Y."/>
            <person name="Matsuyama K."/>
            <person name="Nakagawa Y."/>
            <person name="Otoguro M."/>
            <person name="Yanagida F."/>
            <person name="Hayakawa M."/>
        </authorList>
    </citation>
    <scope>NUCLEOTIDE SEQUENCE [LARGE SCALE GENOMIC DNA]</scope>
    <source>
        <strain evidence="7 8">NBRC12680</strain>
    </source>
</reference>
<feature type="transmembrane region" description="Helical" evidence="5">
    <location>
        <begin position="178"/>
        <end position="202"/>
    </location>
</feature>
<dbReference type="EMBL" id="BIMR01000165">
    <property type="protein sequence ID" value="GCE77043.1"/>
    <property type="molecule type" value="Genomic_DNA"/>
</dbReference>
<feature type="transmembrane region" description="Helical" evidence="5">
    <location>
        <begin position="349"/>
        <end position="369"/>
    </location>
</feature>
<dbReference type="RefSeq" id="WP_130781642.1">
    <property type="nucleotide sequence ID" value="NZ_BIMR01000165.1"/>
</dbReference>
<feature type="transmembrane region" description="Helical" evidence="5">
    <location>
        <begin position="214"/>
        <end position="234"/>
    </location>
</feature>
<dbReference type="OrthoDB" id="7375466at2"/>
<comment type="caution">
    <text evidence="7">The sequence shown here is derived from an EMBL/GenBank/DDBJ whole genome shotgun (WGS) entry which is preliminary data.</text>
</comment>
<evidence type="ECO:0000259" key="6">
    <source>
        <dbReference type="PROSITE" id="PS50850"/>
    </source>
</evidence>
<evidence type="ECO:0000313" key="7">
    <source>
        <dbReference type="EMBL" id="GCE77043.1"/>
    </source>
</evidence>
<feature type="transmembrane region" description="Helical" evidence="5">
    <location>
        <begin position="308"/>
        <end position="328"/>
    </location>
</feature>
<dbReference type="InterPro" id="IPR036259">
    <property type="entry name" value="MFS_trans_sf"/>
</dbReference>
<proteinExistence type="predicted"/>
<gene>
    <name evidence="7" type="ORF">CBZ_20990</name>
</gene>
<feature type="transmembrane region" description="Helical" evidence="5">
    <location>
        <begin position="148"/>
        <end position="172"/>
    </location>
</feature>
<evidence type="ECO:0000313" key="8">
    <source>
        <dbReference type="Proteomes" id="UP000289954"/>
    </source>
</evidence>
<dbReference type="GO" id="GO:0022857">
    <property type="term" value="F:transmembrane transporter activity"/>
    <property type="evidence" value="ECO:0007669"/>
    <property type="project" value="InterPro"/>
</dbReference>
<dbReference type="PANTHER" id="PTHR42718:SF39">
    <property type="entry name" value="ACTINORHODIN TRANSPORTER-RELATED"/>
    <property type="match status" value="1"/>
</dbReference>
<keyword evidence="3 5" id="KW-1133">Transmembrane helix</keyword>
<feature type="transmembrane region" description="Helical" evidence="5">
    <location>
        <begin position="23"/>
        <end position="42"/>
    </location>
</feature>
<dbReference type="GO" id="GO:0005886">
    <property type="term" value="C:plasma membrane"/>
    <property type="evidence" value="ECO:0007669"/>
    <property type="project" value="UniProtKB-SubCell"/>
</dbReference>
<dbReference type="PROSITE" id="PS50850">
    <property type="entry name" value="MFS"/>
    <property type="match status" value="1"/>
</dbReference>
<dbReference type="SUPFAM" id="SSF103473">
    <property type="entry name" value="MFS general substrate transporter"/>
    <property type="match status" value="1"/>
</dbReference>
<keyword evidence="2 5" id="KW-0812">Transmembrane</keyword>
<evidence type="ECO:0000256" key="3">
    <source>
        <dbReference type="ARBA" id="ARBA00022989"/>
    </source>
</evidence>